<evidence type="ECO:0000313" key="3">
    <source>
        <dbReference type="Proteomes" id="UP001262582"/>
    </source>
</evidence>
<evidence type="ECO:0000259" key="1">
    <source>
        <dbReference type="Pfam" id="PF07992"/>
    </source>
</evidence>
<accession>A0ABU3D5C4</accession>
<dbReference type="Pfam" id="PF07992">
    <property type="entry name" value="Pyr_redox_2"/>
    <property type="match status" value="1"/>
</dbReference>
<name>A0ABU3D5C4_9FLAO</name>
<dbReference type="SUPFAM" id="SSF51905">
    <property type="entry name" value="FAD/NAD(P)-binding domain"/>
    <property type="match status" value="1"/>
</dbReference>
<proteinExistence type="predicted"/>
<dbReference type="InterPro" id="IPR036188">
    <property type="entry name" value="FAD/NAD-bd_sf"/>
</dbReference>
<dbReference type="RefSeq" id="WP_311502916.1">
    <property type="nucleotide sequence ID" value="NZ_JAVRHK010000004.1"/>
</dbReference>
<comment type="caution">
    <text evidence="2">The sequence shown here is derived from an EMBL/GenBank/DDBJ whole genome shotgun (WGS) entry which is preliminary data.</text>
</comment>
<gene>
    <name evidence="2" type="ORF">RM539_08295</name>
</gene>
<protein>
    <submittedName>
        <fullName evidence="2">FAD-dependent oxidoreductase</fullName>
    </submittedName>
</protein>
<dbReference type="EMBL" id="JAVRHK010000004">
    <property type="protein sequence ID" value="MDT0676579.1"/>
    <property type="molecule type" value="Genomic_DNA"/>
</dbReference>
<dbReference type="InterPro" id="IPR023753">
    <property type="entry name" value="FAD/NAD-binding_dom"/>
</dbReference>
<sequence length="203" mass="21964">MDFDVLIVGGGAAGMSCALVIGSGLSKPFAESKNAGIILHQKTSHLQSALFNNVLGLEPGTTGNSILKSGKEQLENLYPEISLIEKEKVKEIIRLENGFEIITNKNSYTSHKIVVAVGYEHPLRFKGLEDYIIPHQKSKTSKNRIQLKNEDHLVASGLYVAGSLAGWRSQYAIACGSGAAVATDILTHWNNGQHTKVHDKLSG</sequence>
<keyword evidence="3" id="KW-1185">Reference proteome</keyword>
<dbReference type="Proteomes" id="UP001262582">
    <property type="component" value="Unassembled WGS sequence"/>
</dbReference>
<feature type="domain" description="FAD/NAD(P)-binding" evidence="1">
    <location>
        <begin position="3"/>
        <end position="154"/>
    </location>
</feature>
<evidence type="ECO:0000313" key="2">
    <source>
        <dbReference type="EMBL" id="MDT0676579.1"/>
    </source>
</evidence>
<reference evidence="2 3" key="1">
    <citation type="submission" date="2023-09" db="EMBL/GenBank/DDBJ databases">
        <authorList>
            <person name="Rey-Velasco X."/>
        </authorList>
    </citation>
    <scope>NUCLEOTIDE SEQUENCE [LARGE SCALE GENOMIC DNA]</scope>
    <source>
        <strain evidence="2 3">F117</strain>
    </source>
</reference>
<organism evidence="2 3">
    <name type="scientific">Autumnicola musiva</name>
    <dbReference type="NCBI Taxonomy" id="3075589"/>
    <lineage>
        <taxon>Bacteria</taxon>
        <taxon>Pseudomonadati</taxon>
        <taxon>Bacteroidota</taxon>
        <taxon>Flavobacteriia</taxon>
        <taxon>Flavobacteriales</taxon>
        <taxon>Flavobacteriaceae</taxon>
        <taxon>Autumnicola</taxon>
    </lineage>
</organism>
<dbReference type="Gene3D" id="3.50.50.60">
    <property type="entry name" value="FAD/NAD(P)-binding domain"/>
    <property type="match status" value="1"/>
</dbReference>